<gene>
    <name evidence="1" type="ORF">JOC27_002509</name>
</gene>
<proteinExistence type="predicted"/>
<dbReference type="InterPro" id="IPR015231">
    <property type="entry name" value="DUF1934"/>
</dbReference>
<comment type="caution">
    <text evidence="1">The sequence shown here is derived from an EMBL/GenBank/DDBJ whole genome shotgun (WGS) entry which is preliminary data.</text>
</comment>
<dbReference type="RefSeq" id="WP_205007578.1">
    <property type="nucleotide sequence ID" value="NZ_CBCRXA010000038.1"/>
</dbReference>
<dbReference type="SUPFAM" id="SSF50814">
    <property type="entry name" value="Lipocalins"/>
    <property type="match status" value="1"/>
</dbReference>
<dbReference type="InterPro" id="IPR012674">
    <property type="entry name" value="Calycin"/>
</dbReference>
<dbReference type="Pfam" id="PF09148">
    <property type="entry name" value="DUF1934"/>
    <property type="match status" value="1"/>
</dbReference>
<organism evidence="1 2">
    <name type="scientific">Sporolactobacillus spathodeae</name>
    <dbReference type="NCBI Taxonomy" id="1465502"/>
    <lineage>
        <taxon>Bacteria</taxon>
        <taxon>Bacillati</taxon>
        <taxon>Bacillota</taxon>
        <taxon>Bacilli</taxon>
        <taxon>Bacillales</taxon>
        <taxon>Sporolactobacillaceae</taxon>
        <taxon>Sporolactobacillus</taxon>
    </lineage>
</organism>
<keyword evidence="2" id="KW-1185">Reference proteome</keyword>
<evidence type="ECO:0000313" key="1">
    <source>
        <dbReference type="EMBL" id="MBM7659033.1"/>
    </source>
</evidence>
<name>A0ABS2QB55_9BACL</name>
<dbReference type="EMBL" id="JAFBEV010000032">
    <property type="protein sequence ID" value="MBM7659033.1"/>
    <property type="molecule type" value="Genomic_DNA"/>
</dbReference>
<dbReference type="Gene3D" id="2.40.128.20">
    <property type="match status" value="1"/>
</dbReference>
<reference evidence="1 2" key="1">
    <citation type="submission" date="2021-01" db="EMBL/GenBank/DDBJ databases">
        <title>Genomic Encyclopedia of Type Strains, Phase IV (KMG-IV): sequencing the most valuable type-strain genomes for metagenomic binning, comparative biology and taxonomic classification.</title>
        <authorList>
            <person name="Goeker M."/>
        </authorList>
    </citation>
    <scope>NUCLEOTIDE SEQUENCE [LARGE SCALE GENOMIC DNA]</scope>
    <source>
        <strain evidence="1 2">DSM 100968</strain>
    </source>
</reference>
<evidence type="ECO:0000313" key="2">
    <source>
        <dbReference type="Proteomes" id="UP000823201"/>
    </source>
</evidence>
<dbReference type="Proteomes" id="UP000823201">
    <property type="component" value="Unassembled WGS sequence"/>
</dbReference>
<sequence length="142" mass="15648">MNVHQVSIVFTSRSADGDQPARSVRRSGQIAEGADGFYLLFQDTVEEAGTVDYSIKFGNREALIRRKGALPLRQPLALGVSMGGSYQSPFGTLPTEAVARRIEADWDAAKGQGRATLSYELTMQQEPAGNFEMIFSFSRLRR</sequence>
<accession>A0ABS2QB55</accession>
<protein>
    <submittedName>
        <fullName evidence="1">Uncharacterized beta-barrel protein YwiB (DUF1934 family)</fullName>
    </submittedName>
</protein>